<accession>A0ABM3QY93</accession>
<reference evidence="2" key="1">
    <citation type="journal article" date="2021" name="Nat. Commun.">
        <title>Genomic analyses provide insights into spinach domestication and the genetic basis of agronomic traits.</title>
        <authorList>
            <person name="Cai X."/>
            <person name="Sun X."/>
            <person name="Xu C."/>
            <person name="Sun H."/>
            <person name="Wang X."/>
            <person name="Ge C."/>
            <person name="Zhang Z."/>
            <person name="Wang Q."/>
            <person name="Fei Z."/>
            <person name="Jiao C."/>
            <person name="Wang Q."/>
        </authorList>
    </citation>
    <scope>NUCLEOTIDE SEQUENCE [LARGE SCALE GENOMIC DNA]</scope>
    <source>
        <strain evidence="2">cv. Varoflay</strain>
    </source>
</reference>
<keyword evidence="2" id="KW-1185">Reference proteome</keyword>
<organism evidence="2 3">
    <name type="scientific">Spinacia oleracea</name>
    <name type="common">Spinach</name>
    <dbReference type="NCBI Taxonomy" id="3562"/>
    <lineage>
        <taxon>Eukaryota</taxon>
        <taxon>Viridiplantae</taxon>
        <taxon>Streptophyta</taxon>
        <taxon>Embryophyta</taxon>
        <taxon>Tracheophyta</taxon>
        <taxon>Spermatophyta</taxon>
        <taxon>Magnoliopsida</taxon>
        <taxon>eudicotyledons</taxon>
        <taxon>Gunneridae</taxon>
        <taxon>Pentapetalae</taxon>
        <taxon>Caryophyllales</taxon>
        <taxon>Chenopodiaceae</taxon>
        <taxon>Chenopodioideae</taxon>
        <taxon>Anserineae</taxon>
        <taxon>Spinacia</taxon>
    </lineage>
</organism>
<evidence type="ECO:0000313" key="3">
    <source>
        <dbReference type="RefSeq" id="XP_056688325.1"/>
    </source>
</evidence>
<dbReference type="RefSeq" id="XP_056688325.1">
    <property type="nucleotide sequence ID" value="XM_056832347.1"/>
</dbReference>
<proteinExistence type="predicted"/>
<dbReference type="GeneID" id="130463266"/>
<feature type="region of interest" description="Disordered" evidence="1">
    <location>
        <begin position="100"/>
        <end position="122"/>
    </location>
</feature>
<evidence type="ECO:0000313" key="2">
    <source>
        <dbReference type="Proteomes" id="UP000813463"/>
    </source>
</evidence>
<sequence>MKDNPFRPREGVEDVLGPGVLYLSEIGVLTYLAINTRPAIAFSINLLVRRYSFDPTRRHWIGVKHLLHCIRGIGIFYPKNGVPTLVGYIDAGYLSDPVKEKSQTGSFSSYGNTTESGIKSTEEDPTIIYEDNAVCIAQIKEGYIEDDRTKHIDPKFFSTHDLEKEGKNDVK</sequence>
<dbReference type="PANTHER" id="PTHR11439">
    <property type="entry name" value="GAG-POL-RELATED RETROTRANSPOSON"/>
    <property type="match status" value="1"/>
</dbReference>
<protein>
    <recommendedName>
        <fullName evidence="4">Reverse transcriptase Ty1/copia-type domain-containing protein</fullName>
    </recommendedName>
</protein>
<dbReference type="PANTHER" id="PTHR11439:SF486">
    <property type="entry name" value="RLK (RECEPTOR-LIKE KINASE) PROTEIN, PUTATIVE-RELATED"/>
    <property type="match status" value="1"/>
</dbReference>
<dbReference type="Proteomes" id="UP000813463">
    <property type="component" value="Chromosome 6"/>
</dbReference>
<evidence type="ECO:0000256" key="1">
    <source>
        <dbReference type="SAM" id="MobiDB-lite"/>
    </source>
</evidence>
<feature type="compositionally biased region" description="Polar residues" evidence="1">
    <location>
        <begin position="103"/>
        <end position="119"/>
    </location>
</feature>
<evidence type="ECO:0008006" key="4">
    <source>
        <dbReference type="Google" id="ProtNLM"/>
    </source>
</evidence>
<gene>
    <name evidence="3" type="primary">LOC130463266</name>
</gene>
<reference evidence="3" key="2">
    <citation type="submission" date="2025-08" db="UniProtKB">
        <authorList>
            <consortium name="RefSeq"/>
        </authorList>
    </citation>
    <scope>IDENTIFICATION</scope>
    <source>
        <tissue evidence="3">Leaf</tissue>
    </source>
</reference>
<name>A0ABM3QY93_SPIOL</name>